<dbReference type="AlphaFoldDB" id="A0A9W7GA94"/>
<dbReference type="OrthoDB" id="10472108at2759"/>
<accession>A0A9W7GA94</accession>
<evidence type="ECO:0000313" key="1">
    <source>
        <dbReference type="EMBL" id="GMI41578.1"/>
    </source>
</evidence>
<name>A0A9W7GA94_9STRA</name>
<dbReference type="EMBL" id="BRYA01000154">
    <property type="protein sequence ID" value="GMI41578.1"/>
    <property type="molecule type" value="Genomic_DNA"/>
</dbReference>
<sequence length="1226" mass="144517">MFWGLARRWLANERMEEELLSAEFEGDDAFDVFDQPPVVEVDIHESDSEQSDECFIDVVMYKAIRRLCRACNSQIIKSAFMAWKAWEEEALVPRRRVSIRTDKFIMYESGEIEAVESNNPFSISDSFSFSSPLLILPTQIGALRRMISIHSLLHAWSPSESRLAMKHGFLHWRTTSRYESRLLSFAAKLFSVSRAARIKAAIYSWRYIASHSIPERIINSQSFLAIRTFERVFIKNGVGAAFGRWKVKAWAVKKRSEGSASGVRRLHRLILRWGDDRLRSFFGVWKRLVSTTCAWEAAAKRLARLRLRKDNETVGNAFLDWVDVVEFQKKRECRLAKAVLRAFRAKLREALRAWQRAMRDERERLQFGVRSLRVLACRVAGGRVGDAWARWKRSVEDGRASESRKVRTSRFLSRMMLRSRAFDMRAAMRTWKGEVDGAKRVNMKAWETRVLVKAGLSKASGVIRTWNTKVMRRRLMEWKAEVNVEVDGSKRVDMKKWERSVLVKAGLSRASGVARAWKARLMRRRLMEWKAWAEVRRERETRLKLLARKFVRAGSGLVGEAFGAWVDAVEARAEREASLRRSWRRALRGRQRSAMAIWKERVREASEVKLRLKRMAAITVSTWKDKVVVAWRVWLEKTRRAKEVEDAWGRVGRRVEGNVLRRVFRVWERWMGRRRDVESTGRRFFVKLLSREMFQLQTGWEMWGRVVREGKEKERAVGILVRVVKGWGLRRGFVRWRGGVELVSGRDYALKLLWGVLEVKRSRLVRKGWQLWARKTEALRRRGVLVRRVVGVMRGKELRGAWRKWAEWTGVLRRRGDLARRVIGGWRRRVVGGAWRAWRVWTREEGERRKRIGRRGGLLRRVIGGWRRRVVGGAWRAWRVWASEVGARRSVFRRVIGGWRRRVVGGAWRTWRVWLEGANGWRRGEERRERGEVVGGKVMARALGRCVRRTVGKRFERWREIMEEEREWEEERARMVVRGVMMVESVLVGAVEDRVLEMWERWKGEATRGRRVGEVLRRVTGRRCGRNAAASFKIWTEFVWRERVEEERKSVDKRAMEITSRADKRGTRVKELASQRGLRVLEGALREWGWRSVGEAFGVWAGNSVGWRPVLGGVMRRRLGNELRAAFARWRDRAGQETRASGRRGDRELLVRRMGWILRKAGERGEEWAMRRAWSVMVYRTRGEEWKKRARGAIIVYRGLNRRLRWCFRKWREEVLREELGETSER</sequence>
<protein>
    <submittedName>
        <fullName evidence="1">Uncharacterized protein</fullName>
    </submittedName>
</protein>
<reference evidence="2" key="1">
    <citation type="journal article" date="2023" name="Commun. Biol.">
        <title>Genome analysis of Parmales, the sister group of diatoms, reveals the evolutionary specialization of diatoms from phago-mixotrophs to photoautotrophs.</title>
        <authorList>
            <person name="Ban H."/>
            <person name="Sato S."/>
            <person name="Yoshikawa S."/>
            <person name="Yamada K."/>
            <person name="Nakamura Y."/>
            <person name="Ichinomiya M."/>
            <person name="Sato N."/>
            <person name="Blanc-Mathieu R."/>
            <person name="Endo H."/>
            <person name="Kuwata A."/>
            <person name="Ogata H."/>
        </authorList>
    </citation>
    <scope>NUCLEOTIDE SEQUENCE [LARGE SCALE GENOMIC DNA]</scope>
</reference>
<evidence type="ECO:0000313" key="2">
    <source>
        <dbReference type="Proteomes" id="UP001165065"/>
    </source>
</evidence>
<dbReference type="Proteomes" id="UP001165065">
    <property type="component" value="Unassembled WGS sequence"/>
</dbReference>
<proteinExistence type="predicted"/>
<organism evidence="1 2">
    <name type="scientific">Triparma columacea</name>
    <dbReference type="NCBI Taxonomy" id="722753"/>
    <lineage>
        <taxon>Eukaryota</taxon>
        <taxon>Sar</taxon>
        <taxon>Stramenopiles</taxon>
        <taxon>Ochrophyta</taxon>
        <taxon>Bolidophyceae</taxon>
        <taxon>Parmales</taxon>
        <taxon>Triparmaceae</taxon>
        <taxon>Triparma</taxon>
    </lineage>
</organism>
<keyword evidence="2" id="KW-1185">Reference proteome</keyword>
<gene>
    <name evidence="1" type="ORF">TrCOL_g11877</name>
</gene>
<comment type="caution">
    <text evidence="1">The sequence shown here is derived from an EMBL/GenBank/DDBJ whole genome shotgun (WGS) entry which is preliminary data.</text>
</comment>